<dbReference type="RefSeq" id="WP_263573427.1">
    <property type="nucleotide sequence ID" value="NZ_JAJIRN010000011.1"/>
</dbReference>
<gene>
    <name evidence="10" type="ORF">LNV07_22385</name>
</gene>
<feature type="transmembrane region" description="Helical" evidence="8">
    <location>
        <begin position="405"/>
        <end position="425"/>
    </location>
</feature>
<dbReference type="InterPro" id="IPR020846">
    <property type="entry name" value="MFS_dom"/>
</dbReference>
<feature type="transmembrane region" description="Helical" evidence="8">
    <location>
        <begin position="175"/>
        <end position="194"/>
    </location>
</feature>
<feature type="transmembrane region" description="Helical" evidence="8">
    <location>
        <begin position="206"/>
        <end position="225"/>
    </location>
</feature>
<evidence type="ECO:0000256" key="4">
    <source>
        <dbReference type="ARBA" id="ARBA00022692"/>
    </source>
</evidence>
<feature type="transmembrane region" description="Helical" evidence="8">
    <location>
        <begin position="303"/>
        <end position="327"/>
    </location>
</feature>
<dbReference type="Pfam" id="PF00854">
    <property type="entry name" value="PTR2"/>
    <property type="match status" value="2"/>
</dbReference>
<feature type="transmembrane region" description="Helical" evidence="8">
    <location>
        <begin position="373"/>
        <end position="393"/>
    </location>
</feature>
<reference evidence="10 11" key="1">
    <citation type="submission" date="2021-11" db="EMBL/GenBank/DDBJ databases">
        <authorList>
            <person name="Liang Q."/>
            <person name="Mou H."/>
            <person name="Liu Z."/>
        </authorList>
    </citation>
    <scope>NUCLEOTIDE SEQUENCE [LARGE SCALE GENOMIC DNA]</scope>
    <source>
        <strain evidence="10 11">CHU3</strain>
    </source>
</reference>
<dbReference type="PANTHER" id="PTHR23517:SF15">
    <property type="entry name" value="PROTON-DEPENDENT OLIGOPEPTIDE FAMILY TRANSPORT PROTEIN"/>
    <property type="match status" value="1"/>
</dbReference>
<keyword evidence="5" id="KW-0571">Peptide transport</keyword>
<keyword evidence="6 8" id="KW-1133">Transmembrane helix</keyword>
<dbReference type="EMBL" id="JAJIRN010000011">
    <property type="protein sequence ID" value="MCV2370843.1"/>
    <property type="molecule type" value="Genomic_DNA"/>
</dbReference>
<evidence type="ECO:0000256" key="1">
    <source>
        <dbReference type="ARBA" id="ARBA00004651"/>
    </source>
</evidence>
<keyword evidence="5" id="KW-0653">Protein transport</keyword>
<evidence type="ECO:0000256" key="2">
    <source>
        <dbReference type="ARBA" id="ARBA00022448"/>
    </source>
</evidence>
<dbReference type="InterPro" id="IPR000109">
    <property type="entry name" value="POT_fam"/>
</dbReference>
<dbReference type="CDD" id="cd17346">
    <property type="entry name" value="MFS_DtpA_like"/>
    <property type="match status" value="1"/>
</dbReference>
<dbReference type="InterPro" id="IPR018456">
    <property type="entry name" value="PTR2_symporter_CS"/>
</dbReference>
<dbReference type="PROSITE" id="PS50850">
    <property type="entry name" value="MFS"/>
    <property type="match status" value="1"/>
</dbReference>
<feature type="transmembrane region" description="Helical" evidence="8">
    <location>
        <begin position="437"/>
        <end position="458"/>
    </location>
</feature>
<evidence type="ECO:0000256" key="8">
    <source>
        <dbReference type="SAM" id="Phobius"/>
    </source>
</evidence>
<dbReference type="PROSITE" id="PS01022">
    <property type="entry name" value="PTR2_1"/>
    <property type="match status" value="1"/>
</dbReference>
<keyword evidence="11" id="KW-1185">Reference proteome</keyword>
<dbReference type="NCBIfam" id="TIGR00924">
    <property type="entry name" value="yjdL_sub1_fam"/>
    <property type="match status" value="1"/>
</dbReference>
<sequence>MSSQSVADISDHRLRGDHAFLGHPAGLGWLAFCEFWERFSYYGMQALLVLYLSNYLFLPENIGNVAGIDALRAFIERATGPRSPQQLASAVFGLYAGLVYLTPIFGGLLADRLLGRTRTVVIGASLMALGHFLMAFEASFLLALACLLLGVGCFKGNIAAQVGALYTHGDKRRASAFQIFMLSIQMAVILAPIVCGTLGEKVAWHWGFGAAGVGMLIGLVVYLAGRRYLPPETLRVKPAERQAGEPKPRMSSQEKARFVLLIALIPVLMLSIVGNQQFNNAYPLWSQKHMDLLLFGFQVPVTWLQAVDALISTSTMVASIAFWRWWATRRAEPDELTKMALGSLLAACAPALLVIAAGSIAGSNEKVSFAWTLGYTLINNLGFANILPVGIALYSRAAPRRLEGLMIGIYYLHLFLGNSFVGWLAGFLDEMPGTEFWGMHAMLVASAGVLLLGVKFLFGRLLLPDEPSLVPAPAKQGLAA</sequence>
<protein>
    <submittedName>
        <fullName evidence="10">Peptide MFS transporter</fullName>
    </submittedName>
</protein>
<dbReference type="PANTHER" id="PTHR23517">
    <property type="entry name" value="RESISTANCE PROTEIN MDTM, PUTATIVE-RELATED-RELATED"/>
    <property type="match status" value="1"/>
</dbReference>
<evidence type="ECO:0000256" key="5">
    <source>
        <dbReference type="ARBA" id="ARBA00022856"/>
    </source>
</evidence>
<feature type="transmembrane region" description="Helical" evidence="8">
    <location>
        <begin position="87"/>
        <end position="109"/>
    </location>
</feature>
<organism evidence="10 11">
    <name type="scientific">Roseateles oligotrophus</name>
    <dbReference type="NCBI Taxonomy" id="1769250"/>
    <lineage>
        <taxon>Bacteria</taxon>
        <taxon>Pseudomonadati</taxon>
        <taxon>Pseudomonadota</taxon>
        <taxon>Betaproteobacteria</taxon>
        <taxon>Burkholderiales</taxon>
        <taxon>Sphaerotilaceae</taxon>
        <taxon>Roseateles</taxon>
    </lineage>
</organism>
<evidence type="ECO:0000313" key="10">
    <source>
        <dbReference type="EMBL" id="MCV2370843.1"/>
    </source>
</evidence>
<feature type="transmembrane region" description="Helical" evidence="8">
    <location>
        <begin position="258"/>
        <end position="278"/>
    </location>
</feature>
<name>A0ABT2YLC2_9BURK</name>
<keyword evidence="7 8" id="KW-0472">Membrane</keyword>
<feature type="domain" description="Major facilitator superfamily (MFS) profile" evidence="9">
    <location>
        <begin position="47"/>
        <end position="465"/>
    </location>
</feature>
<keyword evidence="2" id="KW-0813">Transport</keyword>
<dbReference type="InterPro" id="IPR050171">
    <property type="entry name" value="MFS_Transporters"/>
</dbReference>
<comment type="subcellular location">
    <subcellularLocation>
        <location evidence="1">Cell membrane</location>
        <topology evidence="1">Multi-pass membrane protein</topology>
    </subcellularLocation>
</comment>
<comment type="caution">
    <text evidence="10">The sequence shown here is derived from an EMBL/GenBank/DDBJ whole genome shotgun (WGS) entry which is preliminary data.</text>
</comment>
<evidence type="ECO:0000256" key="7">
    <source>
        <dbReference type="ARBA" id="ARBA00023136"/>
    </source>
</evidence>
<evidence type="ECO:0000256" key="6">
    <source>
        <dbReference type="ARBA" id="ARBA00022989"/>
    </source>
</evidence>
<dbReference type="InterPro" id="IPR036259">
    <property type="entry name" value="MFS_trans_sf"/>
</dbReference>
<accession>A0ABT2YLC2</accession>
<feature type="transmembrane region" description="Helical" evidence="8">
    <location>
        <begin position="339"/>
        <end position="361"/>
    </location>
</feature>
<keyword evidence="4 8" id="KW-0812">Transmembrane</keyword>
<evidence type="ECO:0000256" key="3">
    <source>
        <dbReference type="ARBA" id="ARBA00022475"/>
    </source>
</evidence>
<dbReference type="Gene3D" id="1.20.1250.20">
    <property type="entry name" value="MFS general substrate transporter like domains"/>
    <property type="match status" value="2"/>
</dbReference>
<dbReference type="InterPro" id="IPR005279">
    <property type="entry name" value="Dipep/tripep_permease"/>
</dbReference>
<dbReference type="SUPFAM" id="SSF103473">
    <property type="entry name" value="MFS general substrate transporter"/>
    <property type="match status" value="1"/>
</dbReference>
<evidence type="ECO:0000313" key="11">
    <source>
        <dbReference type="Proteomes" id="UP001209701"/>
    </source>
</evidence>
<keyword evidence="3" id="KW-1003">Cell membrane</keyword>
<evidence type="ECO:0000259" key="9">
    <source>
        <dbReference type="PROSITE" id="PS50850"/>
    </source>
</evidence>
<feature type="transmembrane region" description="Helical" evidence="8">
    <location>
        <begin position="129"/>
        <end position="154"/>
    </location>
</feature>
<dbReference type="Proteomes" id="UP001209701">
    <property type="component" value="Unassembled WGS sequence"/>
</dbReference>
<proteinExistence type="predicted"/>